<dbReference type="PRINTS" id="PR00032">
    <property type="entry name" value="HTHARAC"/>
</dbReference>
<dbReference type="Proteomes" id="UP000051950">
    <property type="component" value="Unassembled WGS sequence"/>
</dbReference>
<dbReference type="AlphaFoldDB" id="A0A0T5VP32"/>
<protein>
    <submittedName>
        <fullName evidence="5">AraC family transcriptional regulator</fullName>
    </submittedName>
</protein>
<gene>
    <name evidence="5" type="ORF">ASU31_14545</name>
</gene>
<keyword evidence="6" id="KW-1185">Reference proteome</keyword>
<dbReference type="EMBL" id="LMZQ01000009">
    <property type="protein sequence ID" value="KRT15565.1"/>
    <property type="molecule type" value="Genomic_DNA"/>
</dbReference>
<dbReference type="GO" id="GO:0043565">
    <property type="term" value="F:sequence-specific DNA binding"/>
    <property type="evidence" value="ECO:0007669"/>
    <property type="project" value="InterPro"/>
</dbReference>
<dbReference type="OrthoDB" id="9816214at2"/>
<dbReference type="Pfam" id="PF12833">
    <property type="entry name" value="HTH_18"/>
    <property type="match status" value="1"/>
</dbReference>
<sequence>MNHFDKISSFSNAIGIKAPEHPLFSISFGNKDECGGDNIEFSANFYIVSFQQLESGDIKHGRTKFDHDRGKLLFIKPQQTVTFKNIKLRDECFLILIHEDFLAGTALHHEIKKYGYFDYETNEALYLSPSEEAMIWNLVTTMDKEYRNNTDDFTKTILLSHLDTLLKYAQRFYKRQFTNRAELTGTVTTKFHELLQSYFETKKTQESGLPTVTFMAERLNFSSRYLSDVLKQETGKTALELIHLYIINEAKNLLKEGKMNIAEISHSLGFENPTYFSRLFKKEAGVSPNYFRDQSLN</sequence>
<feature type="domain" description="HTH araC/xylS-type" evidence="4">
    <location>
        <begin position="193"/>
        <end position="294"/>
    </location>
</feature>
<organism evidence="5 6">
    <name type="scientific">Pedobacter ginsenosidimutans</name>
    <dbReference type="NCBI Taxonomy" id="687842"/>
    <lineage>
        <taxon>Bacteria</taxon>
        <taxon>Pseudomonadati</taxon>
        <taxon>Bacteroidota</taxon>
        <taxon>Sphingobacteriia</taxon>
        <taxon>Sphingobacteriales</taxon>
        <taxon>Sphingobacteriaceae</taxon>
        <taxon>Pedobacter</taxon>
    </lineage>
</organism>
<evidence type="ECO:0000256" key="1">
    <source>
        <dbReference type="ARBA" id="ARBA00023015"/>
    </source>
</evidence>
<evidence type="ECO:0000259" key="4">
    <source>
        <dbReference type="PROSITE" id="PS01124"/>
    </source>
</evidence>
<dbReference type="PANTHER" id="PTHR43280">
    <property type="entry name" value="ARAC-FAMILY TRANSCRIPTIONAL REGULATOR"/>
    <property type="match status" value="1"/>
</dbReference>
<keyword evidence="2" id="KW-0238">DNA-binding</keyword>
<evidence type="ECO:0000313" key="6">
    <source>
        <dbReference type="Proteomes" id="UP000051950"/>
    </source>
</evidence>
<proteinExistence type="predicted"/>
<reference evidence="5 6" key="1">
    <citation type="submission" date="2015-11" db="EMBL/GenBank/DDBJ databases">
        <title>Sequence of Pedobacter ginsenosidimutans.</title>
        <authorList>
            <person name="Carson E."/>
            <person name="Keyser V."/>
            <person name="Newman J."/>
            <person name="Miller J."/>
        </authorList>
    </citation>
    <scope>NUCLEOTIDE SEQUENCE [LARGE SCALE GENOMIC DNA]</scope>
    <source>
        <strain evidence="5 6">KACC 14530</strain>
    </source>
</reference>
<dbReference type="SMART" id="SM00342">
    <property type="entry name" value="HTH_ARAC"/>
    <property type="match status" value="1"/>
</dbReference>
<dbReference type="RefSeq" id="WP_057933013.1">
    <property type="nucleotide sequence ID" value="NZ_LMZQ01000009.1"/>
</dbReference>
<accession>A0A0T5VP32</accession>
<dbReference type="Gene3D" id="1.10.10.60">
    <property type="entry name" value="Homeodomain-like"/>
    <property type="match status" value="2"/>
</dbReference>
<dbReference type="InterPro" id="IPR018060">
    <property type="entry name" value="HTH_AraC"/>
</dbReference>
<keyword evidence="1" id="KW-0805">Transcription regulation</keyword>
<dbReference type="SUPFAM" id="SSF46689">
    <property type="entry name" value="Homeodomain-like"/>
    <property type="match status" value="1"/>
</dbReference>
<dbReference type="PANTHER" id="PTHR43280:SF32">
    <property type="entry name" value="TRANSCRIPTIONAL REGULATORY PROTEIN"/>
    <property type="match status" value="1"/>
</dbReference>
<dbReference type="GO" id="GO:0003700">
    <property type="term" value="F:DNA-binding transcription factor activity"/>
    <property type="evidence" value="ECO:0007669"/>
    <property type="project" value="InterPro"/>
</dbReference>
<keyword evidence="3" id="KW-0804">Transcription</keyword>
<dbReference type="PROSITE" id="PS01124">
    <property type="entry name" value="HTH_ARAC_FAMILY_2"/>
    <property type="match status" value="1"/>
</dbReference>
<evidence type="ECO:0000256" key="2">
    <source>
        <dbReference type="ARBA" id="ARBA00023125"/>
    </source>
</evidence>
<name>A0A0T5VP32_9SPHI</name>
<evidence type="ECO:0000313" key="5">
    <source>
        <dbReference type="EMBL" id="KRT15565.1"/>
    </source>
</evidence>
<comment type="caution">
    <text evidence="5">The sequence shown here is derived from an EMBL/GenBank/DDBJ whole genome shotgun (WGS) entry which is preliminary data.</text>
</comment>
<evidence type="ECO:0000256" key="3">
    <source>
        <dbReference type="ARBA" id="ARBA00023163"/>
    </source>
</evidence>
<dbReference type="InterPro" id="IPR009057">
    <property type="entry name" value="Homeodomain-like_sf"/>
</dbReference>
<dbReference type="STRING" id="687842.ASU31_14545"/>
<dbReference type="InterPro" id="IPR020449">
    <property type="entry name" value="Tscrpt_reg_AraC-type_HTH"/>
</dbReference>